<organism evidence="1 2">
    <name type="scientific">Clonostachys byssicola</name>
    <dbReference type="NCBI Taxonomy" id="160290"/>
    <lineage>
        <taxon>Eukaryota</taxon>
        <taxon>Fungi</taxon>
        <taxon>Dikarya</taxon>
        <taxon>Ascomycota</taxon>
        <taxon>Pezizomycotina</taxon>
        <taxon>Sordariomycetes</taxon>
        <taxon>Hypocreomycetidae</taxon>
        <taxon>Hypocreales</taxon>
        <taxon>Bionectriaceae</taxon>
        <taxon>Clonostachys</taxon>
    </lineage>
</organism>
<comment type="caution">
    <text evidence="1">The sequence shown here is derived from an EMBL/GenBank/DDBJ whole genome shotgun (WGS) entry which is preliminary data.</text>
</comment>
<gene>
    <name evidence="1" type="ORF">CBYS24578_00009056</name>
</gene>
<dbReference type="Gene3D" id="3.40.50.720">
    <property type="entry name" value="NAD(P)-binding Rossmann-like Domain"/>
    <property type="match status" value="1"/>
</dbReference>
<feature type="non-terminal residue" evidence="1">
    <location>
        <position position="126"/>
    </location>
</feature>
<reference evidence="2" key="1">
    <citation type="submission" date="2019-06" db="EMBL/GenBank/DDBJ databases">
        <authorList>
            <person name="Broberg M."/>
        </authorList>
    </citation>
    <scope>NUCLEOTIDE SEQUENCE [LARGE SCALE GENOMIC DNA]</scope>
</reference>
<name>A0A9N9XX75_9HYPO</name>
<sequence>MAPTFCLKGKVVAVFGASGPTGIGLESARACAELGGDVALTYLSRGEGCIRNSSELAESYYAKAEAQNFLERVERRSLRLVLLEHVIAPRSSGLISRVEDLDRSLSRCTFQDTSLIFPKSKFSTCR</sequence>
<protein>
    <submittedName>
        <fullName evidence="1">Uncharacterized protein</fullName>
    </submittedName>
</protein>
<dbReference type="Proteomes" id="UP000754883">
    <property type="component" value="Unassembled WGS sequence"/>
</dbReference>
<dbReference type="EMBL" id="CABFNO020001298">
    <property type="protein sequence ID" value="CAG9978019.1"/>
    <property type="molecule type" value="Genomic_DNA"/>
</dbReference>
<proteinExistence type="predicted"/>
<keyword evidence="2" id="KW-1185">Reference proteome</keyword>
<dbReference type="InterPro" id="IPR036291">
    <property type="entry name" value="NAD(P)-bd_dom_sf"/>
</dbReference>
<reference evidence="1 2" key="2">
    <citation type="submission" date="2021-10" db="EMBL/GenBank/DDBJ databases">
        <authorList>
            <person name="Piombo E."/>
        </authorList>
    </citation>
    <scope>NUCLEOTIDE SEQUENCE [LARGE SCALE GENOMIC DNA]</scope>
</reference>
<evidence type="ECO:0000313" key="1">
    <source>
        <dbReference type="EMBL" id="CAG9978019.1"/>
    </source>
</evidence>
<dbReference type="AlphaFoldDB" id="A0A9N9XX75"/>
<dbReference type="SUPFAM" id="SSF51735">
    <property type="entry name" value="NAD(P)-binding Rossmann-fold domains"/>
    <property type="match status" value="1"/>
</dbReference>
<evidence type="ECO:0000313" key="2">
    <source>
        <dbReference type="Proteomes" id="UP000754883"/>
    </source>
</evidence>
<accession>A0A9N9XX75</accession>